<dbReference type="Proteomes" id="UP000033881">
    <property type="component" value="Unassembled WGS sequence"/>
</dbReference>
<protein>
    <submittedName>
        <fullName evidence="2">Uncharacterized protein</fullName>
    </submittedName>
</protein>
<keyword evidence="1" id="KW-0812">Transmembrane</keyword>
<gene>
    <name evidence="2" type="ORF">UT24_C0012G0001</name>
</gene>
<reference evidence="2 3" key="1">
    <citation type="journal article" date="2015" name="Nature">
        <title>rRNA introns, odd ribosomes, and small enigmatic genomes across a large radiation of phyla.</title>
        <authorList>
            <person name="Brown C.T."/>
            <person name="Hug L.A."/>
            <person name="Thomas B.C."/>
            <person name="Sharon I."/>
            <person name="Castelle C.J."/>
            <person name="Singh A."/>
            <person name="Wilkins M.J."/>
            <person name="Williams K.H."/>
            <person name="Banfield J.F."/>
        </authorList>
    </citation>
    <scope>NUCLEOTIDE SEQUENCE [LARGE SCALE GENOMIC DNA]</scope>
</reference>
<feature type="non-terminal residue" evidence="2">
    <location>
        <position position="1"/>
    </location>
</feature>
<feature type="transmembrane region" description="Helical" evidence="1">
    <location>
        <begin position="111"/>
        <end position="132"/>
    </location>
</feature>
<evidence type="ECO:0000313" key="2">
    <source>
        <dbReference type="EMBL" id="KKR00379.1"/>
    </source>
</evidence>
<comment type="caution">
    <text evidence="2">The sequence shown here is derived from an EMBL/GenBank/DDBJ whole genome shotgun (WGS) entry which is preliminary data.</text>
</comment>
<name>A0A0G0M8D3_9BACT</name>
<keyword evidence="1" id="KW-0472">Membrane</keyword>
<dbReference type="STRING" id="1618574.UT24_C0012G0001"/>
<sequence>FEPADIETPLRRGYYTDLTRNEVMNFYISQVNKSPFKNIPIPTYKLNYPPEEAQTLIRDQARSTFLEEIAHPMRESFFVNGFEPKQDKDMIEIEGKKWRQKIIVRYLPSSLYHRLLVGILTLSIIPILYIYWTKCLRIL</sequence>
<dbReference type="EMBL" id="LBWB01000012">
    <property type="protein sequence ID" value="KKR00379.1"/>
    <property type="molecule type" value="Genomic_DNA"/>
</dbReference>
<proteinExistence type="predicted"/>
<dbReference type="AlphaFoldDB" id="A0A0G0M8D3"/>
<keyword evidence="1" id="KW-1133">Transmembrane helix</keyword>
<evidence type="ECO:0000313" key="3">
    <source>
        <dbReference type="Proteomes" id="UP000033881"/>
    </source>
</evidence>
<evidence type="ECO:0000256" key="1">
    <source>
        <dbReference type="SAM" id="Phobius"/>
    </source>
</evidence>
<organism evidence="2 3">
    <name type="scientific">Candidatus Woesebacteria bacterium GW2011_GWB1_39_12</name>
    <dbReference type="NCBI Taxonomy" id="1618574"/>
    <lineage>
        <taxon>Bacteria</taxon>
        <taxon>Candidatus Woeseibacteriota</taxon>
    </lineage>
</organism>
<accession>A0A0G0M8D3</accession>